<evidence type="ECO:0000256" key="2">
    <source>
        <dbReference type="ARBA" id="ARBA00005582"/>
    </source>
</evidence>
<organism evidence="7 8">
    <name type="scientific">Ammonicoccus fulvus</name>
    <dbReference type="NCBI Taxonomy" id="3138240"/>
    <lineage>
        <taxon>Bacteria</taxon>
        <taxon>Bacillati</taxon>
        <taxon>Actinomycetota</taxon>
        <taxon>Actinomycetes</taxon>
        <taxon>Propionibacteriales</taxon>
        <taxon>Propionibacteriaceae</taxon>
        <taxon>Ammonicoccus</taxon>
    </lineage>
</organism>
<dbReference type="PANTHER" id="PTHR43046:SF12">
    <property type="entry name" value="GDP-MANNOSE MANNOSYL HYDROLASE"/>
    <property type="match status" value="1"/>
</dbReference>
<dbReference type="InterPro" id="IPR015797">
    <property type="entry name" value="NUDIX_hydrolase-like_dom_sf"/>
</dbReference>
<keyword evidence="3 5" id="KW-0378">Hydrolase</keyword>
<reference evidence="7 8" key="1">
    <citation type="submission" date="2024-04" db="EMBL/GenBank/DDBJ databases">
        <title>Isolation of an actinomycete strain from pig manure.</title>
        <authorList>
            <person name="Gong T."/>
            <person name="Yu Z."/>
            <person name="An M."/>
            <person name="Wei C."/>
            <person name="Yang W."/>
            <person name="Liu L."/>
        </authorList>
    </citation>
    <scope>NUCLEOTIDE SEQUENCE [LARGE SCALE GENOMIC DNA]</scope>
    <source>
        <strain evidence="7 8">ZF39</strain>
    </source>
</reference>
<dbReference type="InterPro" id="IPR020084">
    <property type="entry name" value="NUDIX_hydrolase_CS"/>
</dbReference>
<dbReference type="InterPro" id="IPR020476">
    <property type="entry name" value="Nudix_hydrolase"/>
</dbReference>
<dbReference type="InterPro" id="IPR000086">
    <property type="entry name" value="NUDIX_hydrolase_dom"/>
</dbReference>
<evidence type="ECO:0000259" key="6">
    <source>
        <dbReference type="PROSITE" id="PS51462"/>
    </source>
</evidence>
<dbReference type="PRINTS" id="PR00502">
    <property type="entry name" value="NUDIXFAMILY"/>
</dbReference>
<evidence type="ECO:0000256" key="5">
    <source>
        <dbReference type="RuleBase" id="RU003476"/>
    </source>
</evidence>
<keyword evidence="8" id="KW-1185">Reference proteome</keyword>
<feature type="domain" description="Nudix hydrolase" evidence="6">
    <location>
        <begin position="21"/>
        <end position="164"/>
    </location>
</feature>
<comment type="cofactor">
    <cofactor evidence="1">
        <name>Mg(2+)</name>
        <dbReference type="ChEBI" id="CHEBI:18420"/>
    </cofactor>
</comment>
<evidence type="ECO:0000313" key="8">
    <source>
        <dbReference type="Proteomes" id="UP001442841"/>
    </source>
</evidence>
<dbReference type="EMBL" id="CP154795">
    <property type="protein sequence ID" value="XAN06782.1"/>
    <property type="molecule type" value="Genomic_DNA"/>
</dbReference>
<dbReference type="CDD" id="cd04685">
    <property type="entry name" value="NUDIX_Hydrolase"/>
    <property type="match status" value="1"/>
</dbReference>
<dbReference type="RefSeq" id="WP_425308212.1">
    <property type="nucleotide sequence ID" value="NZ_CP154795.1"/>
</dbReference>
<evidence type="ECO:0000256" key="4">
    <source>
        <dbReference type="ARBA" id="ARBA00022842"/>
    </source>
</evidence>
<evidence type="ECO:0000256" key="3">
    <source>
        <dbReference type="ARBA" id="ARBA00022801"/>
    </source>
</evidence>
<dbReference type="SUPFAM" id="SSF55811">
    <property type="entry name" value="Nudix"/>
    <property type="match status" value="1"/>
</dbReference>
<dbReference type="Gene3D" id="3.90.79.10">
    <property type="entry name" value="Nucleoside Triphosphate Pyrophosphohydrolase"/>
    <property type="match status" value="1"/>
</dbReference>
<name>A0ABZ3FPJ7_9ACTN</name>
<dbReference type="Pfam" id="PF00293">
    <property type="entry name" value="NUDIX"/>
    <property type="match status" value="1"/>
</dbReference>
<protein>
    <submittedName>
        <fullName evidence="7">NUDIX domain-containing protein</fullName>
    </submittedName>
</protein>
<dbReference type="PROSITE" id="PS51462">
    <property type="entry name" value="NUDIX"/>
    <property type="match status" value="1"/>
</dbReference>
<dbReference type="PROSITE" id="PS00893">
    <property type="entry name" value="NUDIX_BOX"/>
    <property type="match status" value="1"/>
</dbReference>
<dbReference type="Proteomes" id="UP001442841">
    <property type="component" value="Chromosome"/>
</dbReference>
<accession>A0ABZ3FPJ7</accession>
<dbReference type="PANTHER" id="PTHR43046">
    <property type="entry name" value="GDP-MANNOSE MANNOSYL HYDROLASE"/>
    <property type="match status" value="1"/>
</dbReference>
<evidence type="ECO:0000313" key="7">
    <source>
        <dbReference type="EMBL" id="XAN06782.1"/>
    </source>
</evidence>
<comment type="similarity">
    <text evidence="2 5">Belongs to the Nudix hydrolase family.</text>
</comment>
<keyword evidence="4" id="KW-0460">Magnesium</keyword>
<proteinExistence type="inferred from homology"/>
<gene>
    <name evidence="7" type="ORF">AADG42_05480</name>
</gene>
<evidence type="ECO:0000256" key="1">
    <source>
        <dbReference type="ARBA" id="ARBA00001946"/>
    </source>
</evidence>
<sequence>MSQADAPKVYVPLPPNERPKVTRAAVRVVVLADERVLLFEDSDPAYAHIRWWVTPGGGIDPGETEAEAAVRELWEETGLRIAEHDLIGPVSRRVAEHGYSDQILEQSEAFYIVRVDHFDVDITGHTVDEQLTLQSHRWWPVAELADTELWIWPRYLLDLIDLADRPGEWPVDYGHETDESTLAI</sequence>